<dbReference type="InterPro" id="IPR023373">
    <property type="entry name" value="YmcC_sf"/>
</dbReference>
<name>A0A927GVF9_9GAMM</name>
<organism evidence="1 2">
    <name type="scientific">Spongiibacter pelagi</name>
    <dbReference type="NCBI Taxonomy" id="2760804"/>
    <lineage>
        <taxon>Bacteria</taxon>
        <taxon>Pseudomonadati</taxon>
        <taxon>Pseudomonadota</taxon>
        <taxon>Gammaproteobacteria</taxon>
        <taxon>Cellvibrionales</taxon>
        <taxon>Spongiibacteraceae</taxon>
        <taxon>Spongiibacter</taxon>
    </lineage>
</organism>
<dbReference type="AlphaFoldDB" id="A0A927GVF9"/>
<proteinExistence type="predicted"/>
<sequence length="222" mass="24979">MRWLFVILLLTLEGCAQNSNDLLATFEEAFIDSQDTLITKDQVIAIPFSSIKSQYGEGGEALLVLGLAERSHYSKSPTLKWVSAGKEMINTLSGRVVKTVGIYFGNLLSLSSEKPDPLSLGLQLDSTPKEWRYYLSWEPGYHRHYQAHSRFSSLGLEQVNLLWGAETLLVIVEQVEIPQLNVSYQNRYWLDPATGKVKLSEQYPYPGAPRIRLEVARPFGGV</sequence>
<gene>
    <name evidence="1" type="ORF">IB286_02375</name>
</gene>
<comment type="caution">
    <text evidence="1">The sequence shown here is derived from an EMBL/GenBank/DDBJ whole genome shotgun (WGS) entry which is preliminary data.</text>
</comment>
<dbReference type="InterPro" id="IPR021308">
    <property type="entry name" value="GfcB"/>
</dbReference>
<keyword evidence="1" id="KW-0449">Lipoprotein</keyword>
<dbReference type="SUPFAM" id="SSF159270">
    <property type="entry name" value="YmcC-like"/>
    <property type="match status" value="1"/>
</dbReference>
<evidence type="ECO:0000313" key="1">
    <source>
        <dbReference type="EMBL" id="MBD2857837.1"/>
    </source>
</evidence>
<accession>A0A927GVF9</accession>
<dbReference type="Gene3D" id="2.40.360.10">
    <property type="entry name" value="YmcC-like"/>
    <property type="match status" value="1"/>
</dbReference>
<dbReference type="Pfam" id="PF11102">
    <property type="entry name" value="YjbF"/>
    <property type="match status" value="1"/>
</dbReference>
<dbReference type="RefSeq" id="WP_190762053.1">
    <property type="nucleotide sequence ID" value="NZ_JACXLD010000001.1"/>
</dbReference>
<keyword evidence="2" id="KW-1185">Reference proteome</keyword>
<reference evidence="1" key="1">
    <citation type="submission" date="2020-09" db="EMBL/GenBank/DDBJ databases">
        <authorList>
            <person name="Yoon J.-W."/>
        </authorList>
    </citation>
    <scope>NUCLEOTIDE SEQUENCE</scope>
    <source>
        <strain evidence="1">KMU-158</strain>
    </source>
</reference>
<protein>
    <submittedName>
        <fullName evidence="1">YjbF family lipoprotein</fullName>
    </submittedName>
</protein>
<dbReference type="EMBL" id="JACXLD010000001">
    <property type="protein sequence ID" value="MBD2857837.1"/>
    <property type="molecule type" value="Genomic_DNA"/>
</dbReference>
<dbReference type="Proteomes" id="UP000610558">
    <property type="component" value="Unassembled WGS sequence"/>
</dbReference>
<evidence type="ECO:0000313" key="2">
    <source>
        <dbReference type="Proteomes" id="UP000610558"/>
    </source>
</evidence>